<dbReference type="KEGG" id="clia:C3E79_10000"/>
<keyword evidence="2" id="KW-1185">Reference proteome</keyword>
<gene>
    <name evidence="1" type="ORF">C3E79_10000</name>
</gene>
<reference evidence="2" key="1">
    <citation type="submission" date="2018-01" db="EMBL/GenBank/DDBJ databases">
        <authorList>
            <person name="Li J."/>
        </authorList>
    </citation>
    <scope>NUCLEOTIDE SEQUENCE [LARGE SCALE GENOMIC DNA]</scope>
    <source>
        <strain evidence="2">2184</strain>
    </source>
</reference>
<evidence type="ECO:0000313" key="1">
    <source>
        <dbReference type="EMBL" id="AWB84762.1"/>
    </source>
</evidence>
<evidence type="ECO:0000313" key="2">
    <source>
        <dbReference type="Proteomes" id="UP000244754"/>
    </source>
</evidence>
<accession>A0A2S0WGG4</accession>
<proteinExistence type="predicted"/>
<sequence length="259" mass="27896">MTRADTFGIRPDLFFRLADVVPKRPEMEQLMQQQKATADRAEGLAGEISEAVTKADFAEYDGDLQARLWGDQGEFNKITAQFQQKQVEIDAAQNRSIQLLSLYNHGALYIQSSYVLEAKTWKVLDFSGVRGRLIGCEPISVQMGGASGMGLRFLSPGDWDVDLRVTLPPGNTVAGTSTAIGVRAIAPGGQEIGAAKATSRNDGYDETLVLRTTVSVPEAGSFVFAQAYASTTSGASGWWPSDTGPELTELSVRQLSVAV</sequence>
<protein>
    <submittedName>
        <fullName evidence="1">Uncharacterized protein</fullName>
    </submittedName>
</protein>
<dbReference type="Proteomes" id="UP000244754">
    <property type="component" value="Chromosome"/>
</dbReference>
<dbReference type="EMBL" id="CP026948">
    <property type="protein sequence ID" value="AWB84762.1"/>
    <property type="molecule type" value="Genomic_DNA"/>
</dbReference>
<organism evidence="1 2">
    <name type="scientific">Corynebacterium liangguodongii</name>
    <dbReference type="NCBI Taxonomy" id="2079535"/>
    <lineage>
        <taxon>Bacteria</taxon>
        <taxon>Bacillati</taxon>
        <taxon>Actinomycetota</taxon>
        <taxon>Actinomycetes</taxon>
        <taxon>Mycobacteriales</taxon>
        <taxon>Corynebacteriaceae</taxon>
        <taxon>Corynebacterium</taxon>
    </lineage>
</organism>
<dbReference type="AlphaFoldDB" id="A0A2S0WGG4"/>
<name>A0A2S0WGG4_9CORY</name>